<evidence type="ECO:0000256" key="2">
    <source>
        <dbReference type="ARBA" id="ARBA00022692"/>
    </source>
</evidence>
<protein>
    <recommendedName>
        <fullName evidence="6">O-antigen ligase-related domain-containing protein</fullName>
    </recommendedName>
</protein>
<evidence type="ECO:0000313" key="7">
    <source>
        <dbReference type="EMBL" id="TMQ57388.1"/>
    </source>
</evidence>
<evidence type="ECO:0000256" key="3">
    <source>
        <dbReference type="ARBA" id="ARBA00022989"/>
    </source>
</evidence>
<proteinExistence type="predicted"/>
<evidence type="ECO:0000256" key="5">
    <source>
        <dbReference type="SAM" id="Phobius"/>
    </source>
</evidence>
<comment type="caution">
    <text evidence="7">The sequence shown here is derived from an EMBL/GenBank/DDBJ whole genome shotgun (WGS) entry which is preliminary data.</text>
</comment>
<dbReference type="PANTHER" id="PTHR37422">
    <property type="entry name" value="TEICHURONIC ACID BIOSYNTHESIS PROTEIN TUAE"/>
    <property type="match status" value="1"/>
</dbReference>
<feature type="non-terminal residue" evidence="7">
    <location>
        <position position="1"/>
    </location>
</feature>
<evidence type="ECO:0000313" key="8">
    <source>
        <dbReference type="Proteomes" id="UP000316852"/>
    </source>
</evidence>
<accession>A0A538T175</accession>
<keyword evidence="3 5" id="KW-1133">Transmembrane helix</keyword>
<name>A0A538T175_UNCEI</name>
<keyword evidence="2 5" id="KW-0812">Transmembrane</keyword>
<feature type="transmembrane region" description="Helical" evidence="5">
    <location>
        <begin position="118"/>
        <end position="142"/>
    </location>
</feature>
<evidence type="ECO:0000256" key="4">
    <source>
        <dbReference type="ARBA" id="ARBA00023136"/>
    </source>
</evidence>
<dbReference type="InterPro" id="IPR011990">
    <property type="entry name" value="TPR-like_helical_dom_sf"/>
</dbReference>
<comment type="subcellular location">
    <subcellularLocation>
        <location evidence="1">Membrane</location>
        <topology evidence="1">Multi-pass membrane protein</topology>
    </subcellularLocation>
</comment>
<evidence type="ECO:0000259" key="6">
    <source>
        <dbReference type="Pfam" id="PF04932"/>
    </source>
</evidence>
<feature type="transmembrane region" description="Helical" evidence="5">
    <location>
        <begin position="87"/>
        <end position="106"/>
    </location>
</feature>
<evidence type="ECO:0000256" key="1">
    <source>
        <dbReference type="ARBA" id="ARBA00004141"/>
    </source>
</evidence>
<dbReference type="AlphaFoldDB" id="A0A538T175"/>
<dbReference type="Pfam" id="PF04932">
    <property type="entry name" value="Wzy_C"/>
    <property type="match status" value="1"/>
</dbReference>
<dbReference type="Gene3D" id="1.25.40.10">
    <property type="entry name" value="Tetratricopeptide repeat domain"/>
    <property type="match status" value="1"/>
</dbReference>
<dbReference type="InterPro" id="IPR007016">
    <property type="entry name" value="O-antigen_ligase-rel_domated"/>
</dbReference>
<dbReference type="InterPro" id="IPR051533">
    <property type="entry name" value="WaaL-like"/>
</dbReference>
<reference evidence="7 8" key="1">
    <citation type="journal article" date="2019" name="Nat. Microbiol.">
        <title>Mediterranean grassland soil C-N compound turnover is dependent on rainfall and depth, and is mediated by genomically divergent microorganisms.</title>
        <authorList>
            <person name="Diamond S."/>
            <person name="Andeer P.F."/>
            <person name="Li Z."/>
            <person name="Crits-Christoph A."/>
            <person name="Burstein D."/>
            <person name="Anantharaman K."/>
            <person name="Lane K.R."/>
            <person name="Thomas B.C."/>
            <person name="Pan C."/>
            <person name="Northen T.R."/>
            <person name="Banfield J.F."/>
        </authorList>
    </citation>
    <scope>NUCLEOTIDE SEQUENCE [LARGE SCALE GENOMIC DNA]</scope>
    <source>
        <strain evidence="7">WS_6</strain>
    </source>
</reference>
<dbReference type="SUPFAM" id="SSF48452">
    <property type="entry name" value="TPR-like"/>
    <property type="match status" value="1"/>
</dbReference>
<organism evidence="7 8">
    <name type="scientific">Eiseniibacteriota bacterium</name>
    <dbReference type="NCBI Taxonomy" id="2212470"/>
    <lineage>
        <taxon>Bacteria</taxon>
        <taxon>Candidatus Eiseniibacteriota</taxon>
    </lineage>
</organism>
<sequence length="460" mass="48132">LVTPMRGPFLDRARQLTDLSAPTSRTRVELWRAGIRMVEDHPALGVGVDAYLAAFPRYRTSRLTELEWGGTPAKAHSDAIQILATQGILGGLAALAIALFAARAVWRVARRGSPEARGAAVAAGAALVGYAVPSLVGFATVATSSLAAALAGWAARAAWLADAEQEAGGSAHTSGATASPRSVWHFAVGAAVAGAVWLSLVAKPLRAEISLAEGLRYPAGSRQREDLLARAAATAPWDPRYYTELGRSLFYEGLVGHDPDQRWDSFVRARGALMNSVRAAPEDGDTGVLLASVASAQAAMRPQPNSMNEVRQAFLRAVALDPLNPTVLVAAERGFLASGLDEDAREMALRCATAYPDYAPPLADLGSIALNQGRTAAAAETLRLAVRRQWRGDTAGAANAWNDLARASLTLGEFGQARDAADSALAYNPGLADAFGVREAAKRALSQGVGGRKPGRAGSK</sequence>
<keyword evidence="4 5" id="KW-0472">Membrane</keyword>
<dbReference type="PANTHER" id="PTHR37422:SF13">
    <property type="entry name" value="LIPOPOLYSACCHARIDE BIOSYNTHESIS PROTEIN PA4999-RELATED"/>
    <property type="match status" value="1"/>
</dbReference>
<feature type="domain" description="O-antigen ligase-related" evidence="6">
    <location>
        <begin position="18"/>
        <end position="94"/>
    </location>
</feature>
<dbReference type="Proteomes" id="UP000316852">
    <property type="component" value="Unassembled WGS sequence"/>
</dbReference>
<dbReference type="GO" id="GO:0016020">
    <property type="term" value="C:membrane"/>
    <property type="evidence" value="ECO:0007669"/>
    <property type="project" value="UniProtKB-SubCell"/>
</dbReference>
<dbReference type="EMBL" id="VBOW01000065">
    <property type="protein sequence ID" value="TMQ57388.1"/>
    <property type="molecule type" value="Genomic_DNA"/>
</dbReference>
<gene>
    <name evidence="7" type="ORF">E6K76_10670</name>
</gene>